<gene>
    <name evidence="3" type="ORF">QBC35DRAFT_301595</name>
</gene>
<keyword evidence="2" id="KW-0812">Transmembrane</keyword>
<name>A0AAN6WP49_9PEZI</name>
<evidence type="ECO:0000313" key="3">
    <source>
        <dbReference type="EMBL" id="KAK4185535.1"/>
    </source>
</evidence>
<accession>A0AAN6WP49</accession>
<feature type="compositionally biased region" description="Low complexity" evidence="1">
    <location>
        <begin position="184"/>
        <end position="202"/>
    </location>
</feature>
<feature type="region of interest" description="Disordered" evidence="1">
    <location>
        <begin position="229"/>
        <end position="272"/>
    </location>
</feature>
<evidence type="ECO:0000256" key="2">
    <source>
        <dbReference type="SAM" id="Phobius"/>
    </source>
</evidence>
<feature type="transmembrane region" description="Helical" evidence="2">
    <location>
        <begin position="21"/>
        <end position="41"/>
    </location>
</feature>
<proteinExistence type="predicted"/>
<dbReference type="AlphaFoldDB" id="A0AAN6WP49"/>
<organism evidence="3 4">
    <name type="scientific">Podospora australis</name>
    <dbReference type="NCBI Taxonomy" id="1536484"/>
    <lineage>
        <taxon>Eukaryota</taxon>
        <taxon>Fungi</taxon>
        <taxon>Dikarya</taxon>
        <taxon>Ascomycota</taxon>
        <taxon>Pezizomycotina</taxon>
        <taxon>Sordariomycetes</taxon>
        <taxon>Sordariomycetidae</taxon>
        <taxon>Sordariales</taxon>
        <taxon>Podosporaceae</taxon>
        <taxon>Podospora</taxon>
    </lineage>
</organism>
<evidence type="ECO:0000313" key="4">
    <source>
        <dbReference type="Proteomes" id="UP001302126"/>
    </source>
</evidence>
<comment type="caution">
    <text evidence="3">The sequence shown here is derived from an EMBL/GenBank/DDBJ whole genome shotgun (WGS) entry which is preliminary data.</text>
</comment>
<keyword evidence="4" id="KW-1185">Reference proteome</keyword>
<dbReference type="EMBL" id="MU864447">
    <property type="protein sequence ID" value="KAK4185535.1"/>
    <property type="molecule type" value="Genomic_DNA"/>
</dbReference>
<reference evidence="3" key="1">
    <citation type="journal article" date="2023" name="Mol. Phylogenet. Evol.">
        <title>Genome-scale phylogeny and comparative genomics of the fungal order Sordariales.</title>
        <authorList>
            <person name="Hensen N."/>
            <person name="Bonometti L."/>
            <person name="Westerberg I."/>
            <person name="Brannstrom I.O."/>
            <person name="Guillou S."/>
            <person name="Cros-Aarteil S."/>
            <person name="Calhoun S."/>
            <person name="Haridas S."/>
            <person name="Kuo A."/>
            <person name="Mondo S."/>
            <person name="Pangilinan J."/>
            <person name="Riley R."/>
            <person name="LaButti K."/>
            <person name="Andreopoulos B."/>
            <person name="Lipzen A."/>
            <person name="Chen C."/>
            <person name="Yan M."/>
            <person name="Daum C."/>
            <person name="Ng V."/>
            <person name="Clum A."/>
            <person name="Steindorff A."/>
            <person name="Ohm R.A."/>
            <person name="Martin F."/>
            <person name="Silar P."/>
            <person name="Natvig D.O."/>
            <person name="Lalanne C."/>
            <person name="Gautier V."/>
            <person name="Ament-Velasquez S.L."/>
            <person name="Kruys A."/>
            <person name="Hutchinson M.I."/>
            <person name="Powell A.J."/>
            <person name="Barry K."/>
            <person name="Miller A.N."/>
            <person name="Grigoriev I.V."/>
            <person name="Debuchy R."/>
            <person name="Gladieux P."/>
            <person name="Hiltunen Thoren M."/>
            <person name="Johannesson H."/>
        </authorList>
    </citation>
    <scope>NUCLEOTIDE SEQUENCE</scope>
    <source>
        <strain evidence="3">PSN309</strain>
    </source>
</reference>
<evidence type="ECO:0000256" key="1">
    <source>
        <dbReference type="SAM" id="MobiDB-lite"/>
    </source>
</evidence>
<keyword evidence="2" id="KW-0472">Membrane</keyword>
<feature type="transmembrane region" description="Helical" evidence="2">
    <location>
        <begin position="73"/>
        <end position="94"/>
    </location>
</feature>
<reference evidence="3" key="2">
    <citation type="submission" date="2023-05" db="EMBL/GenBank/DDBJ databases">
        <authorList>
            <consortium name="Lawrence Berkeley National Laboratory"/>
            <person name="Steindorff A."/>
            <person name="Hensen N."/>
            <person name="Bonometti L."/>
            <person name="Westerberg I."/>
            <person name="Brannstrom I.O."/>
            <person name="Guillou S."/>
            <person name="Cros-Aarteil S."/>
            <person name="Calhoun S."/>
            <person name="Haridas S."/>
            <person name="Kuo A."/>
            <person name="Mondo S."/>
            <person name="Pangilinan J."/>
            <person name="Riley R."/>
            <person name="Labutti K."/>
            <person name="Andreopoulos B."/>
            <person name="Lipzen A."/>
            <person name="Chen C."/>
            <person name="Yanf M."/>
            <person name="Daum C."/>
            <person name="Ng V."/>
            <person name="Clum A."/>
            <person name="Ohm R."/>
            <person name="Martin F."/>
            <person name="Silar P."/>
            <person name="Natvig D."/>
            <person name="Lalanne C."/>
            <person name="Gautier V."/>
            <person name="Ament-Velasquez S.L."/>
            <person name="Kruys A."/>
            <person name="Hutchinson M.I."/>
            <person name="Powell A.J."/>
            <person name="Barry K."/>
            <person name="Miller A.N."/>
            <person name="Grigoriev I.V."/>
            <person name="Debuchy R."/>
            <person name="Gladieux P."/>
            <person name="Thoren M.H."/>
            <person name="Johannesson H."/>
        </authorList>
    </citation>
    <scope>NUCLEOTIDE SEQUENCE</scope>
    <source>
        <strain evidence="3">PSN309</strain>
    </source>
</reference>
<feature type="transmembrane region" description="Helical" evidence="2">
    <location>
        <begin position="47"/>
        <end position="66"/>
    </location>
</feature>
<sequence length="272" mass="29797">MEHTRALHGQLPAQARKVRDTVKIVACGSMIGTAILFPLAYNEGLSFRTVTLSIFIITGLTFHALHLEPFVRFGPITAAIALLFLLVAVVSGGPASRKDLVPWLPLFIAASSLLTVAFHEVSKKLEPPPLSVTADNEIEFTGVSVDTASERSFQTESLGQPRNDLDFEPNRIDSLYFAHHDGPSSRYSRGSGSNGSEISLSSITGQAQPHWDNMTRTYFIEDMIQPPAVNSHQEQPLALRTTLREPESYSPDTDAHSEDDIPEPARPLLGPR</sequence>
<protein>
    <submittedName>
        <fullName evidence="3">Uncharacterized protein</fullName>
    </submittedName>
</protein>
<dbReference type="Proteomes" id="UP001302126">
    <property type="component" value="Unassembled WGS sequence"/>
</dbReference>
<keyword evidence="2" id="KW-1133">Transmembrane helix</keyword>
<feature type="region of interest" description="Disordered" evidence="1">
    <location>
        <begin position="183"/>
        <end position="207"/>
    </location>
</feature>
<feature type="compositionally biased region" description="Basic and acidic residues" evidence="1">
    <location>
        <begin position="242"/>
        <end position="259"/>
    </location>
</feature>